<dbReference type="PROSITE" id="PS00108">
    <property type="entry name" value="PROTEIN_KINASE_ST"/>
    <property type="match status" value="1"/>
</dbReference>
<comment type="similarity">
    <text evidence="8">Belongs to the protein kinase superfamily. STE Ser/Thr protein kinase family. MAP kinase kinase subfamily.</text>
</comment>
<gene>
    <name evidence="15" type="ORF">KPH14_006565</name>
</gene>
<protein>
    <recommendedName>
        <fullName evidence="9">mitogen-activated protein kinase kinase</fullName>
        <ecNumber evidence="9">2.7.12.2</ecNumber>
    </recommendedName>
</protein>
<organism evidence="15 16">
    <name type="scientific">Odynerus spinipes</name>
    <dbReference type="NCBI Taxonomy" id="1348599"/>
    <lineage>
        <taxon>Eukaryota</taxon>
        <taxon>Metazoa</taxon>
        <taxon>Ecdysozoa</taxon>
        <taxon>Arthropoda</taxon>
        <taxon>Hexapoda</taxon>
        <taxon>Insecta</taxon>
        <taxon>Pterygota</taxon>
        <taxon>Neoptera</taxon>
        <taxon>Endopterygota</taxon>
        <taxon>Hymenoptera</taxon>
        <taxon>Apocrita</taxon>
        <taxon>Aculeata</taxon>
        <taxon>Vespoidea</taxon>
        <taxon>Vespidae</taxon>
        <taxon>Eumeninae</taxon>
        <taxon>Odynerus</taxon>
    </lineage>
</organism>
<dbReference type="Proteomes" id="UP001258017">
    <property type="component" value="Unassembled WGS sequence"/>
</dbReference>
<evidence type="ECO:0000313" key="15">
    <source>
        <dbReference type="EMBL" id="KAK2584130.1"/>
    </source>
</evidence>
<dbReference type="Gene3D" id="1.10.510.10">
    <property type="entry name" value="Transferase(Phosphotransferase) domain 1"/>
    <property type="match status" value="1"/>
</dbReference>
<comment type="catalytic activity">
    <reaction evidence="10">
        <text>L-seryl-[protein] + ATP = O-phospho-L-seryl-[protein] + ADP + H(+)</text>
        <dbReference type="Rhea" id="RHEA:17989"/>
        <dbReference type="Rhea" id="RHEA-COMP:9863"/>
        <dbReference type="Rhea" id="RHEA-COMP:11604"/>
        <dbReference type="ChEBI" id="CHEBI:15378"/>
        <dbReference type="ChEBI" id="CHEBI:29999"/>
        <dbReference type="ChEBI" id="CHEBI:30616"/>
        <dbReference type="ChEBI" id="CHEBI:83421"/>
        <dbReference type="ChEBI" id="CHEBI:456216"/>
        <dbReference type="EC" id="2.7.12.2"/>
    </reaction>
</comment>
<dbReference type="GO" id="GO:0043068">
    <property type="term" value="P:positive regulation of programmed cell death"/>
    <property type="evidence" value="ECO:0007669"/>
    <property type="project" value="UniProtKB-ARBA"/>
</dbReference>
<feature type="compositionally biased region" description="Basic and acidic residues" evidence="13">
    <location>
        <begin position="14"/>
        <end position="29"/>
    </location>
</feature>
<dbReference type="GO" id="GO:0004713">
    <property type="term" value="F:protein tyrosine kinase activity"/>
    <property type="evidence" value="ECO:0007669"/>
    <property type="project" value="UniProtKB-KW"/>
</dbReference>
<dbReference type="InterPro" id="IPR008271">
    <property type="entry name" value="Ser/Thr_kinase_AS"/>
</dbReference>
<evidence type="ECO:0000256" key="3">
    <source>
        <dbReference type="ARBA" id="ARBA00022679"/>
    </source>
</evidence>
<dbReference type="GO" id="GO:0004674">
    <property type="term" value="F:protein serine/threonine kinase activity"/>
    <property type="evidence" value="ECO:0007669"/>
    <property type="project" value="UniProtKB-KW"/>
</dbReference>
<reference evidence="15" key="1">
    <citation type="submission" date="2021-08" db="EMBL/GenBank/DDBJ databases">
        <authorList>
            <person name="Misof B."/>
            <person name="Oliver O."/>
            <person name="Podsiadlowski L."/>
            <person name="Donath A."/>
            <person name="Peters R."/>
            <person name="Mayer C."/>
            <person name="Rust J."/>
            <person name="Gunkel S."/>
            <person name="Lesny P."/>
            <person name="Martin S."/>
            <person name="Oeyen J.P."/>
            <person name="Petersen M."/>
            <person name="Panagiotis P."/>
            <person name="Wilbrandt J."/>
            <person name="Tanja T."/>
        </authorList>
    </citation>
    <scope>NUCLEOTIDE SEQUENCE</scope>
    <source>
        <strain evidence="15">GBR_01_08_01A</strain>
        <tissue evidence="15">Thorax + abdomen</tissue>
    </source>
</reference>
<feature type="region of interest" description="Disordered" evidence="13">
    <location>
        <begin position="668"/>
        <end position="705"/>
    </location>
</feature>
<dbReference type="GO" id="GO:0006950">
    <property type="term" value="P:response to stress"/>
    <property type="evidence" value="ECO:0007669"/>
    <property type="project" value="UniProtKB-ARBA"/>
</dbReference>
<feature type="region of interest" description="Disordered" evidence="13">
    <location>
        <begin position="572"/>
        <end position="616"/>
    </location>
</feature>
<dbReference type="GO" id="GO:0016477">
    <property type="term" value="P:cell migration"/>
    <property type="evidence" value="ECO:0007669"/>
    <property type="project" value="UniProtKB-ARBA"/>
</dbReference>
<keyword evidence="7" id="KW-0829">Tyrosine-protein kinase</keyword>
<evidence type="ECO:0000256" key="11">
    <source>
        <dbReference type="ARBA" id="ARBA00049299"/>
    </source>
</evidence>
<feature type="region of interest" description="Disordered" evidence="13">
    <location>
        <begin position="14"/>
        <end position="84"/>
    </location>
</feature>
<dbReference type="InterPro" id="IPR052468">
    <property type="entry name" value="Dual_spec_MAPK_kinase"/>
</dbReference>
<evidence type="ECO:0000256" key="10">
    <source>
        <dbReference type="ARBA" id="ARBA00049014"/>
    </source>
</evidence>
<dbReference type="InterPro" id="IPR000719">
    <property type="entry name" value="Prot_kinase_dom"/>
</dbReference>
<sequence length="830" mass="93805">MSSTLENKILNLQERLRAENESRDRDRQSSEVGSGTSLQPSSSGSASSPAVRRPKQLGEMGTPTRLRRQLDLPVSQMVPPKKHDSEFESKLQEIMKMNGILSINGQRYQTEMKDLEHLGELGNGTCGHVVKMRHKPSGVVIAVKQMRRSGNAEENKRIIMDLDVVLKSHDCPYIVQCLGCFITESDVWICMELMATCLDKLLKRSRQAIPEDFLGKVTVATVKALSYLKEKHGVIHRDVKPSNILLDETGGVKLCDFGISGRLVDSKAKTRSAGCAAYMAPERIDPPDPTKPDYDIRADVWSLGITLVELATGVFPYRDCKTDFEVLSRVVQDDPPSLPSDAPFSKEFRSFVCCCLTKNYKHRPKYHKLMEHPFIRNGLAELCDNWNQALSLREAAQRSIPALSSLPFLPYSSKNYQKIPKNLKKHTSKNPESLPNFHFELFGLCTRQLHTPPFNPYSCFRLPEGQQRVTGHVSLKQTAHLRAQSEIPSFLKCNTTKETQNSSFLPFHQRSSSENGANYVSCSPYALRRKEITRPFSPPMNNDVQQTELNYQRSFSPYRQSIEQNKDYALNRCSNGQGKPEGRPFSPYRQDINIADSGNRPYSPYHGRFEERDNSKDRWQNISRSLSPFARDYSPWRRENVDPPGVIQPTCESGRYSPFLQQRLGQIPTAPQTHPQSQDIYGSPMLSRKRFPSEPPPQGSHGSTSPQLLISRFAHQLKQEPPPLMPPAQGGSKESAKKRFASYVRLRLGSDRAPSPEPPPRLSRGESPLALRRNLGDQQSPSFPRRYISPSPPQPPPRRLSESNSVPGSPQHVRARLRYTPEPQRRPPPP</sequence>
<evidence type="ECO:0000256" key="4">
    <source>
        <dbReference type="ARBA" id="ARBA00022741"/>
    </source>
</evidence>
<feature type="compositionally biased region" description="Low complexity" evidence="13">
    <location>
        <begin position="33"/>
        <end position="48"/>
    </location>
</feature>
<dbReference type="GO" id="GO:0005524">
    <property type="term" value="F:ATP binding"/>
    <property type="evidence" value="ECO:0007669"/>
    <property type="project" value="UniProtKB-KW"/>
</dbReference>
<evidence type="ECO:0000256" key="12">
    <source>
        <dbReference type="ARBA" id="ARBA00051693"/>
    </source>
</evidence>
<feature type="compositionally biased region" description="Basic and acidic residues" evidence="13">
    <location>
        <begin position="607"/>
        <end position="616"/>
    </location>
</feature>
<dbReference type="PROSITE" id="PS50011">
    <property type="entry name" value="PROTEIN_KINASE_DOM"/>
    <property type="match status" value="1"/>
</dbReference>
<evidence type="ECO:0000256" key="8">
    <source>
        <dbReference type="ARBA" id="ARBA00038035"/>
    </source>
</evidence>
<dbReference type="GO" id="GO:0005829">
    <property type="term" value="C:cytosol"/>
    <property type="evidence" value="ECO:0007669"/>
    <property type="project" value="UniProtKB-ARBA"/>
</dbReference>
<comment type="catalytic activity">
    <reaction evidence="12">
        <text>L-tyrosyl-[protein] + ATP = O-phospho-L-tyrosyl-[protein] + ADP + H(+)</text>
        <dbReference type="Rhea" id="RHEA:10596"/>
        <dbReference type="Rhea" id="RHEA-COMP:10136"/>
        <dbReference type="Rhea" id="RHEA-COMP:20101"/>
        <dbReference type="ChEBI" id="CHEBI:15378"/>
        <dbReference type="ChEBI" id="CHEBI:30616"/>
        <dbReference type="ChEBI" id="CHEBI:46858"/>
        <dbReference type="ChEBI" id="CHEBI:61978"/>
        <dbReference type="ChEBI" id="CHEBI:456216"/>
        <dbReference type="EC" id="2.7.12.2"/>
    </reaction>
</comment>
<proteinExistence type="inferred from homology"/>
<evidence type="ECO:0000256" key="5">
    <source>
        <dbReference type="ARBA" id="ARBA00022777"/>
    </source>
</evidence>
<keyword evidence="1" id="KW-0723">Serine/threonine-protein kinase</keyword>
<comment type="catalytic activity">
    <reaction evidence="11">
        <text>L-threonyl-[protein] + ATP = O-phospho-L-threonyl-[protein] + ADP + H(+)</text>
        <dbReference type="Rhea" id="RHEA:46608"/>
        <dbReference type="Rhea" id="RHEA-COMP:11060"/>
        <dbReference type="Rhea" id="RHEA-COMP:11605"/>
        <dbReference type="ChEBI" id="CHEBI:15378"/>
        <dbReference type="ChEBI" id="CHEBI:30013"/>
        <dbReference type="ChEBI" id="CHEBI:30616"/>
        <dbReference type="ChEBI" id="CHEBI:61977"/>
        <dbReference type="ChEBI" id="CHEBI:456216"/>
        <dbReference type="EC" id="2.7.12.2"/>
    </reaction>
</comment>
<evidence type="ECO:0000256" key="1">
    <source>
        <dbReference type="ARBA" id="ARBA00022527"/>
    </source>
</evidence>
<feature type="region of interest" description="Disordered" evidence="13">
    <location>
        <begin position="719"/>
        <end position="830"/>
    </location>
</feature>
<feature type="compositionally biased region" description="Polar residues" evidence="13">
    <location>
        <begin position="668"/>
        <end position="680"/>
    </location>
</feature>
<dbReference type="PANTHER" id="PTHR47238">
    <property type="entry name" value="MITOGEN-ACTIVATED PROTEIN KINASE KINASE 5"/>
    <property type="match status" value="1"/>
</dbReference>
<feature type="domain" description="Protein kinase" evidence="14">
    <location>
        <begin position="115"/>
        <end position="375"/>
    </location>
</feature>
<dbReference type="GO" id="GO:0030707">
    <property type="term" value="P:follicle cell of egg chamber development"/>
    <property type="evidence" value="ECO:0007669"/>
    <property type="project" value="UniProtKB-ARBA"/>
</dbReference>
<evidence type="ECO:0000256" key="6">
    <source>
        <dbReference type="ARBA" id="ARBA00022840"/>
    </source>
</evidence>
<dbReference type="SUPFAM" id="SSF56112">
    <property type="entry name" value="Protein kinase-like (PK-like)"/>
    <property type="match status" value="1"/>
</dbReference>
<keyword evidence="4" id="KW-0547">Nucleotide-binding</keyword>
<dbReference type="InterPro" id="IPR011009">
    <property type="entry name" value="Kinase-like_dom_sf"/>
</dbReference>
<evidence type="ECO:0000259" key="14">
    <source>
        <dbReference type="PROSITE" id="PS50011"/>
    </source>
</evidence>
<dbReference type="GO" id="GO:0010508">
    <property type="term" value="P:positive regulation of autophagy"/>
    <property type="evidence" value="ECO:0007669"/>
    <property type="project" value="UniProtKB-ARBA"/>
</dbReference>
<evidence type="ECO:0000256" key="2">
    <source>
        <dbReference type="ARBA" id="ARBA00022553"/>
    </source>
</evidence>
<dbReference type="GO" id="GO:0004708">
    <property type="term" value="F:MAP kinase kinase activity"/>
    <property type="evidence" value="ECO:0007669"/>
    <property type="project" value="UniProtKB-EC"/>
</dbReference>
<dbReference type="Pfam" id="PF00069">
    <property type="entry name" value="Pkinase"/>
    <property type="match status" value="1"/>
</dbReference>
<feature type="region of interest" description="Disordered" evidence="13">
    <location>
        <begin position="634"/>
        <end position="653"/>
    </location>
</feature>
<dbReference type="PANTHER" id="PTHR47238:SF2">
    <property type="entry name" value="DUAL SPECIFICITY MITOGEN-ACTIVATED PROTEIN KINASE KINASE HEMIPTEROUS"/>
    <property type="match status" value="1"/>
</dbReference>
<accession>A0AAD9RQN3</accession>
<keyword evidence="6" id="KW-0067">ATP-binding</keyword>
<keyword evidence="3" id="KW-0808">Transferase</keyword>
<keyword evidence="16" id="KW-1185">Reference proteome</keyword>
<dbReference type="FunFam" id="3.30.200.20:FF:000040">
    <property type="entry name" value="Dual specificity mitogen-activated protein kinase kinase"/>
    <property type="match status" value="1"/>
</dbReference>
<evidence type="ECO:0000256" key="9">
    <source>
        <dbReference type="ARBA" id="ARBA00038999"/>
    </source>
</evidence>
<dbReference type="Gene3D" id="3.30.200.20">
    <property type="entry name" value="Phosphorylase Kinase, domain 1"/>
    <property type="match status" value="1"/>
</dbReference>
<dbReference type="GO" id="GO:0051239">
    <property type="term" value="P:regulation of multicellular organismal process"/>
    <property type="evidence" value="ECO:0007669"/>
    <property type="project" value="UniProtKB-ARBA"/>
</dbReference>
<keyword evidence="5" id="KW-0418">Kinase</keyword>
<dbReference type="AlphaFoldDB" id="A0AAD9RQN3"/>
<comment type="caution">
    <text evidence="15">The sequence shown here is derived from an EMBL/GenBank/DDBJ whole genome shotgun (WGS) entry which is preliminary data.</text>
</comment>
<dbReference type="CDD" id="cd06618">
    <property type="entry name" value="PKc_MKK7"/>
    <property type="match status" value="1"/>
</dbReference>
<dbReference type="EMBL" id="JAIFRP010000026">
    <property type="protein sequence ID" value="KAK2584130.1"/>
    <property type="molecule type" value="Genomic_DNA"/>
</dbReference>
<name>A0AAD9RQN3_9HYME</name>
<reference evidence="15" key="2">
    <citation type="journal article" date="2023" name="Commun. Biol.">
        <title>Intrasexual cuticular hydrocarbon dimorphism in a wasp sheds light on hydrocarbon biosynthesis genes in Hymenoptera.</title>
        <authorList>
            <person name="Moris V.C."/>
            <person name="Podsiadlowski L."/>
            <person name="Martin S."/>
            <person name="Oeyen J.P."/>
            <person name="Donath A."/>
            <person name="Petersen M."/>
            <person name="Wilbrandt J."/>
            <person name="Misof B."/>
            <person name="Liedtke D."/>
            <person name="Thamm M."/>
            <person name="Scheiner R."/>
            <person name="Schmitt T."/>
            <person name="Niehuis O."/>
        </authorList>
    </citation>
    <scope>NUCLEOTIDE SEQUENCE</scope>
    <source>
        <strain evidence="15">GBR_01_08_01A</strain>
    </source>
</reference>
<evidence type="ECO:0000256" key="7">
    <source>
        <dbReference type="ARBA" id="ARBA00023137"/>
    </source>
</evidence>
<dbReference type="EC" id="2.7.12.2" evidence="9"/>
<keyword evidence="2" id="KW-0597">Phosphoprotein</keyword>
<dbReference type="FunFam" id="1.10.510.10:FF:000432">
    <property type="entry name" value="mitogen-activated protein kinase kinase 3"/>
    <property type="match status" value="1"/>
</dbReference>
<evidence type="ECO:0000313" key="16">
    <source>
        <dbReference type="Proteomes" id="UP001258017"/>
    </source>
</evidence>
<evidence type="ECO:0000256" key="13">
    <source>
        <dbReference type="SAM" id="MobiDB-lite"/>
    </source>
</evidence>
<dbReference type="SMART" id="SM00220">
    <property type="entry name" value="S_TKc"/>
    <property type="match status" value="1"/>
</dbReference>